<gene>
    <name evidence="9" type="ORF">HMPREF1991_00968</name>
</gene>
<comment type="subcellular location">
    <subcellularLocation>
        <location evidence="1">Cell outer membrane</location>
    </subcellularLocation>
</comment>
<dbReference type="Gene3D" id="1.25.40.390">
    <property type="match status" value="1"/>
</dbReference>
<accession>A0A069QSV2</accession>
<dbReference type="InterPro" id="IPR012944">
    <property type="entry name" value="SusD_RagB_dom"/>
</dbReference>
<protein>
    <submittedName>
        <fullName evidence="9">SusD family protein</fullName>
    </submittedName>
</protein>
<reference evidence="9 10" key="1">
    <citation type="submission" date="2013-08" db="EMBL/GenBank/DDBJ databases">
        <authorList>
            <person name="Weinstock G."/>
            <person name="Sodergren E."/>
            <person name="Wylie T."/>
            <person name="Fulton L."/>
            <person name="Fulton R."/>
            <person name="Fronick C."/>
            <person name="O'Laughlin M."/>
            <person name="Godfrey J."/>
            <person name="Miner T."/>
            <person name="Herter B."/>
            <person name="Appelbaum E."/>
            <person name="Cordes M."/>
            <person name="Lek S."/>
            <person name="Wollam A."/>
            <person name="Pepin K.H."/>
            <person name="Palsikar V.B."/>
            <person name="Mitreva M."/>
            <person name="Wilson R.K."/>
        </authorList>
    </citation>
    <scope>NUCLEOTIDE SEQUENCE [LARGE SCALE GENOMIC DNA]</scope>
    <source>
        <strain evidence="9 10">ATCC 15930</strain>
    </source>
</reference>
<sequence>MKRKNIALITLALGIGILFSACNDYLDSDKYFEDRITIEKVFTSRIRSQQWLAYAYSFLKDENADVVGKEKETNSFTFADDMYYGDRDVNYDSKEFNELSYNTFMQGEYSENEFNEGWTMCYKGIYQASVFIANIYRNTEMTEKERLDFKGQARFVRAYFYWLLLRRYGPVPIMPDEGVDYTLSYEQIATPRSSYEEVANYISREMVQAAKEIQYTRRDGENCARPTKGACLATRALALAFAASPLANGNTDAYAKQLVDDKGRALLNADYQEEKWARAAAACKDVMQLGVYDLYHASFSTTDAAGDPATIVPADSTCQFAQSGWPTGWKDIDPFKSYRVLFNGDVAPEDNPELIFSRIDQNATRINHSMMSFARHSMPRDFGGWNTHGLTQKMVDAYYMNDGTDCPGKDSELNGGNGAERLKGFTTARDYRRGKYKPLAANVSLQYANREPRFYASVGYNGSVWEYLGDPESTHHNRQTFYYRGSGNGYNNSQFYLRTGISVKKYVNPTDVPDREDYKNIKNRAEPAIRYADILLLYAEALNELDGTYTIPSWDEATTYNVRRDVAEIQNGIHPVRIRGGVPDYSTDVYANKDLLRAKIKRERMIEFMGEGKRYFDLRRWKDAPRELNQRIYGCNVMMDANHTAEFQQIIPINNLRTTFSDKMYFWPIRHRELKHNSRLTQNPGWTYND</sequence>
<evidence type="ECO:0000256" key="5">
    <source>
        <dbReference type="ARBA" id="ARBA00023237"/>
    </source>
</evidence>
<evidence type="ECO:0000313" key="9">
    <source>
        <dbReference type="EMBL" id="KDR52931.1"/>
    </source>
</evidence>
<comment type="similarity">
    <text evidence="2">Belongs to the SusD family.</text>
</comment>
<dbReference type="GO" id="GO:0009279">
    <property type="term" value="C:cell outer membrane"/>
    <property type="evidence" value="ECO:0007669"/>
    <property type="project" value="UniProtKB-SubCell"/>
</dbReference>
<feature type="signal peptide" evidence="6">
    <location>
        <begin position="1"/>
        <end position="20"/>
    </location>
</feature>
<dbReference type="PROSITE" id="PS51257">
    <property type="entry name" value="PROKAR_LIPOPROTEIN"/>
    <property type="match status" value="1"/>
</dbReference>
<dbReference type="RefSeq" id="WP_018968515.1">
    <property type="nucleotide sequence ID" value="NZ_KB899233.1"/>
</dbReference>
<keyword evidence="3 6" id="KW-0732">Signal</keyword>
<proteinExistence type="inferred from homology"/>
<evidence type="ECO:0000256" key="6">
    <source>
        <dbReference type="SAM" id="SignalP"/>
    </source>
</evidence>
<keyword evidence="4" id="KW-0472">Membrane</keyword>
<evidence type="ECO:0000259" key="8">
    <source>
        <dbReference type="Pfam" id="PF14322"/>
    </source>
</evidence>
<dbReference type="InterPro" id="IPR011990">
    <property type="entry name" value="TPR-like_helical_dom_sf"/>
</dbReference>
<feature type="domain" description="SusD-like N-terminal" evidence="8">
    <location>
        <begin position="25"/>
        <end position="234"/>
    </location>
</feature>
<dbReference type="HOGENOM" id="CLU_015553_0_3_10"/>
<dbReference type="SUPFAM" id="SSF48452">
    <property type="entry name" value="TPR-like"/>
    <property type="match status" value="1"/>
</dbReference>
<keyword evidence="10" id="KW-1185">Reference proteome</keyword>
<dbReference type="Pfam" id="PF14322">
    <property type="entry name" value="SusD-like_3"/>
    <property type="match status" value="1"/>
</dbReference>
<organism evidence="9 10">
    <name type="scientific">Hoylesella loescheii DSM 19665 = JCM 12249 = ATCC 15930</name>
    <dbReference type="NCBI Taxonomy" id="1122985"/>
    <lineage>
        <taxon>Bacteria</taxon>
        <taxon>Pseudomonadati</taxon>
        <taxon>Bacteroidota</taxon>
        <taxon>Bacteroidia</taxon>
        <taxon>Bacteroidales</taxon>
        <taxon>Prevotellaceae</taxon>
        <taxon>Hoylesella</taxon>
    </lineage>
</organism>
<evidence type="ECO:0000256" key="1">
    <source>
        <dbReference type="ARBA" id="ARBA00004442"/>
    </source>
</evidence>
<evidence type="ECO:0000256" key="4">
    <source>
        <dbReference type="ARBA" id="ARBA00023136"/>
    </source>
</evidence>
<dbReference type="EMBL" id="JNGW01000036">
    <property type="protein sequence ID" value="KDR52931.1"/>
    <property type="molecule type" value="Genomic_DNA"/>
</dbReference>
<evidence type="ECO:0000256" key="2">
    <source>
        <dbReference type="ARBA" id="ARBA00006275"/>
    </source>
</evidence>
<keyword evidence="5" id="KW-0998">Cell outer membrane</keyword>
<name>A0A069QSV2_HOYLO</name>
<dbReference type="Pfam" id="PF07980">
    <property type="entry name" value="SusD_RagB"/>
    <property type="match status" value="1"/>
</dbReference>
<evidence type="ECO:0000259" key="7">
    <source>
        <dbReference type="Pfam" id="PF07980"/>
    </source>
</evidence>
<feature type="domain" description="RagB/SusD" evidence="7">
    <location>
        <begin position="352"/>
        <end position="686"/>
    </location>
</feature>
<comment type="caution">
    <text evidence="9">The sequence shown here is derived from an EMBL/GenBank/DDBJ whole genome shotgun (WGS) entry which is preliminary data.</text>
</comment>
<feature type="chain" id="PRO_5001665686" evidence="6">
    <location>
        <begin position="21"/>
        <end position="690"/>
    </location>
</feature>
<dbReference type="Proteomes" id="UP000027442">
    <property type="component" value="Unassembled WGS sequence"/>
</dbReference>
<dbReference type="PATRIC" id="fig|1122985.7.peg.1003"/>
<evidence type="ECO:0000313" key="10">
    <source>
        <dbReference type="Proteomes" id="UP000027442"/>
    </source>
</evidence>
<dbReference type="eggNOG" id="COG0614">
    <property type="taxonomic scope" value="Bacteria"/>
</dbReference>
<dbReference type="InterPro" id="IPR033985">
    <property type="entry name" value="SusD-like_N"/>
</dbReference>
<evidence type="ECO:0000256" key="3">
    <source>
        <dbReference type="ARBA" id="ARBA00022729"/>
    </source>
</evidence>
<dbReference type="AlphaFoldDB" id="A0A069QSV2"/>